<dbReference type="Pfam" id="PF17289">
    <property type="entry name" value="Terminase_6C"/>
    <property type="match status" value="1"/>
</dbReference>
<protein>
    <submittedName>
        <fullName evidence="3">Putative terminase</fullName>
    </submittedName>
</protein>
<evidence type="ECO:0000259" key="2">
    <source>
        <dbReference type="Pfam" id="PF17289"/>
    </source>
</evidence>
<dbReference type="Pfam" id="PF03237">
    <property type="entry name" value="Terminase_6N"/>
    <property type="match status" value="1"/>
</dbReference>
<evidence type="ECO:0000313" key="3">
    <source>
        <dbReference type="EMBL" id="QJA71531.1"/>
    </source>
</evidence>
<dbReference type="AlphaFoldDB" id="A0A6M3JR00"/>
<accession>A0A6M3JR00</accession>
<reference evidence="3" key="1">
    <citation type="submission" date="2020-03" db="EMBL/GenBank/DDBJ databases">
        <title>The deep terrestrial virosphere.</title>
        <authorList>
            <person name="Holmfeldt K."/>
            <person name="Nilsson E."/>
            <person name="Simone D."/>
            <person name="Lopez-Fernandez M."/>
            <person name="Wu X."/>
            <person name="de Brujin I."/>
            <person name="Lundin D."/>
            <person name="Andersson A."/>
            <person name="Bertilsson S."/>
            <person name="Dopson M."/>
        </authorList>
    </citation>
    <scope>NUCLEOTIDE SEQUENCE</scope>
    <source>
        <strain evidence="3">MM415A03150</strain>
        <strain evidence="4">MM415B04520</strain>
    </source>
</reference>
<organism evidence="3">
    <name type="scientific">viral metagenome</name>
    <dbReference type="NCBI Taxonomy" id="1070528"/>
    <lineage>
        <taxon>unclassified sequences</taxon>
        <taxon>metagenomes</taxon>
        <taxon>organismal metagenomes</taxon>
    </lineage>
</organism>
<feature type="domain" description="Terminase large subunit gp17-like C-terminal" evidence="2">
    <location>
        <begin position="261"/>
        <end position="370"/>
    </location>
</feature>
<dbReference type="EMBL" id="MT141879">
    <property type="protein sequence ID" value="QJA71531.1"/>
    <property type="molecule type" value="Genomic_DNA"/>
</dbReference>
<dbReference type="EMBL" id="MT143087">
    <property type="protein sequence ID" value="QJA92678.1"/>
    <property type="molecule type" value="Genomic_DNA"/>
</dbReference>
<name>A0A6M3JR00_9ZZZZ</name>
<proteinExistence type="predicted"/>
<dbReference type="InterPro" id="IPR027417">
    <property type="entry name" value="P-loop_NTPase"/>
</dbReference>
<evidence type="ECO:0000256" key="1">
    <source>
        <dbReference type="ARBA" id="ARBA00022612"/>
    </source>
</evidence>
<sequence>MAKKTIEVHLPRPHAKQDEFINSPAKRKIIRAGRRSGKTVGISIAAVKWFLDGDRVLYTAPTMEQVGRFWSTVTRALHEAIRRKVLRKNESEHFIEVEGTEQRIKAKTSWNADTLRGDYAGKLIFDEWQLMNEDAWGLVGAPMLLDNDGDAIFIYTPPSLHSRSVSKANDPQHAAKLFKKAQNLQNGGSTRWAAFHFTSKDNPHLSKDALDEITGDMSSLAYRMEIMAEDVDEAPGALWTRKTIDDNRVLSSPHLSRLVVSVDPSTTSAGDEAGLVVCGKNGDHGYIIADESIQGSPLVWAKAAVTAYHKHKADLIVAEKNQGGEMVELTIRQVDPDVNVKLVHASRGKQARAEPVSAKAEKGMIHHVGNFPVLEDELCLWTPGDSDSPNRLDAMVWGMTELMFNAVVNGMDLS</sequence>
<dbReference type="InterPro" id="IPR035421">
    <property type="entry name" value="Terminase_6C"/>
</dbReference>
<evidence type="ECO:0000313" key="4">
    <source>
        <dbReference type="EMBL" id="QJA92678.1"/>
    </source>
</evidence>
<keyword evidence="1" id="KW-1188">Viral release from host cell</keyword>
<dbReference type="Gene3D" id="3.40.50.300">
    <property type="entry name" value="P-loop containing nucleotide triphosphate hydrolases"/>
    <property type="match status" value="1"/>
</dbReference>
<gene>
    <name evidence="3" type="ORF">MM415A03150_0015</name>
    <name evidence="4" type="ORF">MM415B04520_0008</name>
</gene>